<gene>
    <name evidence="1" type="ORF">GCM10010307_31570</name>
</gene>
<proteinExistence type="predicted"/>
<dbReference type="Proteomes" id="UP001500151">
    <property type="component" value="Unassembled WGS sequence"/>
</dbReference>
<evidence type="ECO:0000313" key="1">
    <source>
        <dbReference type="EMBL" id="GAA2635453.1"/>
    </source>
</evidence>
<protein>
    <recommendedName>
        <fullName evidence="3">Transcriptional regulator</fullName>
    </recommendedName>
</protein>
<name>A0ABP6D4C4_9ACTN</name>
<dbReference type="Gene3D" id="1.20.910.10">
    <property type="entry name" value="Heme oxygenase-like"/>
    <property type="match status" value="1"/>
</dbReference>
<dbReference type="EMBL" id="BAAASJ010000032">
    <property type="protein sequence ID" value="GAA2635453.1"/>
    <property type="molecule type" value="Genomic_DNA"/>
</dbReference>
<dbReference type="InterPro" id="IPR016084">
    <property type="entry name" value="Haem_Oase-like_multi-hlx"/>
</dbReference>
<accession>A0ABP6D4C4</accession>
<dbReference type="SUPFAM" id="SSF48613">
    <property type="entry name" value="Heme oxygenase-like"/>
    <property type="match status" value="1"/>
</dbReference>
<organism evidence="1 2">
    <name type="scientific">Streptomyces vastus</name>
    <dbReference type="NCBI Taxonomy" id="285451"/>
    <lineage>
        <taxon>Bacteria</taxon>
        <taxon>Bacillati</taxon>
        <taxon>Actinomycetota</taxon>
        <taxon>Actinomycetes</taxon>
        <taxon>Kitasatosporales</taxon>
        <taxon>Streptomycetaceae</taxon>
        <taxon>Streptomyces</taxon>
    </lineage>
</organism>
<evidence type="ECO:0000313" key="2">
    <source>
        <dbReference type="Proteomes" id="UP001500151"/>
    </source>
</evidence>
<evidence type="ECO:0008006" key="3">
    <source>
        <dbReference type="Google" id="ProtNLM"/>
    </source>
</evidence>
<keyword evidence="2" id="KW-1185">Reference proteome</keyword>
<comment type="caution">
    <text evidence="1">The sequence shown here is derived from an EMBL/GenBank/DDBJ whole genome shotgun (WGS) entry which is preliminary data.</text>
</comment>
<reference evidence="2" key="1">
    <citation type="journal article" date="2019" name="Int. J. Syst. Evol. Microbiol.">
        <title>The Global Catalogue of Microorganisms (GCM) 10K type strain sequencing project: providing services to taxonomists for standard genome sequencing and annotation.</title>
        <authorList>
            <consortium name="The Broad Institute Genomics Platform"/>
            <consortium name="The Broad Institute Genome Sequencing Center for Infectious Disease"/>
            <person name="Wu L."/>
            <person name="Ma J."/>
        </authorList>
    </citation>
    <scope>NUCLEOTIDE SEQUENCE [LARGE SCALE GENOMIC DNA]</scope>
    <source>
        <strain evidence="2">JCM 4524</strain>
    </source>
</reference>
<sequence>MTRTARELLETTTGKLAPDPQANRLLPLIGRGAARRDTLATLALEQRYVIAADRRAFLHLAERSAAEPECSAFFTMLAEGEALAHDRLGPLLDACGADEARVAAYEPLAGAQAYPAYVAWLALNGAPADVVLALSANFSAWGGYCATIAEALRRQYGFDDEACGFFDLFAEPAPDLEQKAVAAVQAGLDAKSISEEAVHRYGRLLQRYEEMFWHTLWELDRGEA</sequence>
<dbReference type="RefSeq" id="WP_344390649.1">
    <property type="nucleotide sequence ID" value="NZ_BAAASJ010000032.1"/>
</dbReference>